<proteinExistence type="predicted"/>
<dbReference type="EMBL" id="JAWWNJ010000071">
    <property type="protein sequence ID" value="KAK7007306.1"/>
    <property type="molecule type" value="Genomic_DNA"/>
</dbReference>
<dbReference type="Gene3D" id="1.25.40.10">
    <property type="entry name" value="Tetratricopeptide repeat domain"/>
    <property type="match status" value="3"/>
</dbReference>
<dbReference type="Gene3D" id="3.40.50.300">
    <property type="entry name" value="P-loop containing nucleotide triphosphate hydrolases"/>
    <property type="match status" value="1"/>
</dbReference>
<dbReference type="GO" id="GO:0043531">
    <property type="term" value="F:ADP binding"/>
    <property type="evidence" value="ECO:0007669"/>
    <property type="project" value="InterPro"/>
</dbReference>
<dbReference type="AlphaFoldDB" id="A0AAW0AE94"/>
<keyword evidence="1" id="KW-0732">Signal</keyword>
<keyword evidence="3" id="KW-1185">Reference proteome</keyword>
<dbReference type="InterPro" id="IPR011990">
    <property type="entry name" value="TPR-like_helical_dom_sf"/>
</dbReference>
<name>A0AAW0AE94_9AGAR</name>
<evidence type="ECO:0008006" key="4">
    <source>
        <dbReference type="Google" id="ProtNLM"/>
    </source>
</evidence>
<feature type="chain" id="PRO_5043743310" description="Kinesin light chain" evidence="1">
    <location>
        <begin position="17"/>
        <end position="1050"/>
    </location>
</feature>
<dbReference type="Proteomes" id="UP001362999">
    <property type="component" value="Unassembled WGS sequence"/>
</dbReference>
<dbReference type="PANTHER" id="PTHR46082:SF6">
    <property type="entry name" value="AAA+ ATPASE DOMAIN-CONTAINING PROTEIN-RELATED"/>
    <property type="match status" value="1"/>
</dbReference>
<gene>
    <name evidence="2" type="ORF">R3P38DRAFT_1666011</name>
</gene>
<dbReference type="InterPro" id="IPR027417">
    <property type="entry name" value="P-loop_NTPase"/>
</dbReference>
<dbReference type="Pfam" id="PF13374">
    <property type="entry name" value="TPR_10"/>
    <property type="match status" value="2"/>
</dbReference>
<reference evidence="2 3" key="1">
    <citation type="journal article" date="2024" name="J Genomics">
        <title>Draft genome sequencing and assembly of Favolaschia claudopus CIRM-BRFM 2984 isolated from oak limbs.</title>
        <authorList>
            <person name="Navarro D."/>
            <person name="Drula E."/>
            <person name="Chaduli D."/>
            <person name="Cazenave R."/>
            <person name="Ahrendt S."/>
            <person name="Wang J."/>
            <person name="Lipzen A."/>
            <person name="Daum C."/>
            <person name="Barry K."/>
            <person name="Grigoriev I.V."/>
            <person name="Favel A."/>
            <person name="Rosso M.N."/>
            <person name="Martin F."/>
        </authorList>
    </citation>
    <scope>NUCLEOTIDE SEQUENCE [LARGE SCALE GENOMIC DNA]</scope>
    <source>
        <strain evidence="2 3">CIRM-BRFM 2984</strain>
    </source>
</reference>
<dbReference type="Pfam" id="PF13424">
    <property type="entry name" value="TPR_12"/>
    <property type="match status" value="6"/>
</dbReference>
<dbReference type="SUPFAM" id="SSF48452">
    <property type="entry name" value="TPR-like"/>
    <property type="match status" value="4"/>
</dbReference>
<evidence type="ECO:0000313" key="3">
    <source>
        <dbReference type="Proteomes" id="UP001362999"/>
    </source>
</evidence>
<protein>
    <recommendedName>
        <fullName evidence="4">Kinesin light chain</fullName>
    </recommendedName>
</protein>
<evidence type="ECO:0000256" key="1">
    <source>
        <dbReference type="SAM" id="SignalP"/>
    </source>
</evidence>
<accession>A0AAW0AE94</accession>
<sequence length="1050" mass="117629">MVGLVVLEVEVVVVLGVLEVLGGRAKPKQRKLCPLAVSTFTGRQESLQEIHQFFDGDPRTRLVFVLHGLGGSGKSQLAFKFVEEAQEKERFREVFYIDATNKQTTETDLQLLGPETVETAEAALLWLASNHTQWLIVFDNADDITLDLARFFPQCRFGNILITTRNPALCIHGTATQVSNMRLGDATELLLKLAGRKAVGDNKKELATAIVKELHCFALAVSQAGGYINAQGDFEGYLALYKVSRDRLLKRNDIQGQSQYNTPVYATWDLSYNKLTPGAKLLLQIFSQLHHEGITKNIFEKASLSELQMDDGDFQVQVSQVLGQLGGSNQTWDALVFSNILGELQAYSLIEENLDDQSFSVHPLIQQWSNYTTKQNMGFIQTCALAIIAMSYYFNTEDFKYITTLLHHMTRLSQFFRKPMDLQISVCLAYLVTQQGRWSDSELLYSTVLQARKKVLGKEHPDTLGSVNNLAFIYTKQGRWRDAESLQVAVLESRKRLLGKDNSDTLLSMNNLAETYMHQGRWSNAESLQAEVFASCKALLGEEHPATLTGMHNLASTYRNQGRLSDAEGLQVAVVESRKRLLGKDNSDTLLSMSNLAETYMHQGRWSNAESLQVEVVASWRTLLGEEHPDTLTSMHNLAFTYTKQGRWRDAESLEVAVLENRKRLLGKDNSDTLLSMNNLAETYMHQGRWSNAESLQAEVFASCKALLGEEHPATLTGMHNLASTYRNQGRLSDAEGLQVAVVESRKRLLGKDNSDTLLSMSNLAETYMQQGRWSNAESLQVEVVASWKTLLGEEHPDTLGSMNNLAFTYTKQGRWRDAESLEVAVLENRKRLLGKDNSDTLLSMSNLAETYMHQGRWSNAESLQVEVFASCKALLGEEHPATLTGMHNLASTYRNQGRLSDAEGLQVAVVESRKRLLGKDNSDTLLSMSNLAETYMQQGRWSNAESLQVEVLSGRKKLLGKEHPETLVSMHDLAYVLEHQGRQSEAEALRHAAQDIKDVGTKPIQIDKLVVSPVRMPFAGAVYENPLSFSLHQESTNPRKRKRVSMSPL</sequence>
<dbReference type="SUPFAM" id="SSF52540">
    <property type="entry name" value="P-loop containing nucleoside triphosphate hydrolases"/>
    <property type="match status" value="1"/>
</dbReference>
<dbReference type="InterPro" id="IPR053137">
    <property type="entry name" value="NLR-like"/>
</dbReference>
<feature type="signal peptide" evidence="1">
    <location>
        <begin position="1"/>
        <end position="16"/>
    </location>
</feature>
<dbReference type="PRINTS" id="PR00381">
    <property type="entry name" value="KINESINLIGHT"/>
</dbReference>
<organism evidence="2 3">
    <name type="scientific">Favolaschia claudopus</name>
    <dbReference type="NCBI Taxonomy" id="2862362"/>
    <lineage>
        <taxon>Eukaryota</taxon>
        <taxon>Fungi</taxon>
        <taxon>Dikarya</taxon>
        <taxon>Basidiomycota</taxon>
        <taxon>Agaricomycotina</taxon>
        <taxon>Agaricomycetes</taxon>
        <taxon>Agaricomycetidae</taxon>
        <taxon>Agaricales</taxon>
        <taxon>Marasmiineae</taxon>
        <taxon>Mycenaceae</taxon>
        <taxon>Favolaschia</taxon>
    </lineage>
</organism>
<evidence type="ECO:0000313" key="2">
    <source>
        <dbReference type="EMBL" id="KAK7007306.1"/>
    </source>
</evidence>
<dbReference type="PANTHER" id="PTHR46082">
    <property type="entry name" value="ATP/GTP-BINDING PROTEIN-RELATED"/>
    <property type="match status" value="1"/>
</dbReference>
<comment type="caution">
    <text evidence="2">The sequence shown here is derived from an EMBL/GenBank/DDBJ whole genome shotgun (WGS) entry which is preliminary data.</text>
</comment>